<dbReference type="Proteomes" id="UP000199008">
    <property type="component" value="Unassembled WGS sequence"/>
</dbReference>
<feature type="compositionally biased region" description="Basic and acidic residues" evidence="6">
    <location>
        <begin position="136"/>
        <end position="151"/>
    </location>
</feature>
<dbReference type="STRING" id="576118.SAMN05216216_10713"/>
<organism evidence="9 10">
    <name type="scientific">Lacicoccus qingdaonensis</name>
    <dbReference type="NCBI Taxonomy" id="576118"/>
    <lineage>
        <taxon>Bacteria</taxon>
        <taxon>Bacillati</taxon>
        <taxon>Bacillota</taxon>
        <taxon>Bacilli</taxon>
        <taxon>Bacillales</taxon>
        <taxon>Salinicoccaceae</taxon>
        <taxon>Lacicoccus</taxon>
    </lineage>
</organism>
<comment type="subcellular location">
    <subcellularLocation>
        <location evidence="1">Membrane</location>
        <topology evidence="1">Multi-pass membrane protein</topology>
    </subcellularLocation>
</comment>
<dbReference type="GO" id="GO:0016020">
    <property type="term" value="C:membrane"/>
    <property type="evidence" value="ECO:0007669"/>
    <property type="project" value="UniProtKB-SubCell"/>
</dbReference>
<evidence type="ECO:0000256" key="3">
    <source>
        <dbReference type="ARBA" id="ARBA00022741"/>
    </source>
</evidence>
<dbReference type="EMBL" id="FNFY01000007">
    <property type="protein sequence ID" value="SDK68627.1"/>
    <property type="molecule type" value="Genomic_DNA"/>
</dbReference>
<dbReference type="PANTHER" id="PTHR22683:SF41">
    <property type="entry name" value="DNA TRANSLOCASE FTSK"/>
    <property type="match status" value="1"/>
</dbReference>
<evidence type="ECO:0000256" key="4">
    <source>
        <dbReference type="ARBA" id="ARBA00022840"/>
    </source>
</evidence>
<reference evidence="10" key="1">
    <citation type="submission" date="2016-10" db="EMBL/GenBank/DDBJ databases">
        <authorList>
            <person name="Varghese N."/>
            <person name="Submissions S."/>
        </authorList>
    </citation>
    <scope>NUCLEOTIDE SEQUENCE [LARGE SCALE GENOMIC DNA]</scope>
    <source>
        <strain evidence="10">CGMCC 1.8895</strain>
    </source>
</reference>
<feature type="domain" description="FtsK" evidence="7">
    <location>
        <begin position="311"/>
        <end position="484"/>
    </location>
</feature>
<dbReference type="Pfam" id="PF01580">
    <property type="entry name" value="FtsK_SpoIIIE"/>
    <property type="match status" value="1"/>
</dbReference>
<keyword evidence="3" id="KW-0547">Nucleotide-binding</keyword>
<evidence type="ECO:0000256" key="2">
    <source>
        <dbReference type="ARBA" id="ARBA00006474"/>
    </source>
</evidence>
<dbReference type="RefSeq" id="WP_092985570.1">
    <property type="nucleotide sequence ID" value="NZ_FNFY01000007.1"/>
</dbReference>
<dbReference type="InterPro" id="IPR050206">
    <property type="entry name" value="FtsK/SpoIIIE/SftA"/>
</dbReference>
<dbReference type="GO" id="GO:0005524">
    <property type="term" value="F:ATP binding"/>
    <property type="evidence" value="ECO:0007669"/>
    <property type="project" value="UniProtKB-KW"/>
</dbReference>
<dbReference type="Gene3D" id="3.40.50.300">
    <property type="entry name" value="P-loop containing nucleotide triphosphate hydrolases"/>
    <property type="match status" value="1"/>
</dbReference>
<dbReference type="PANTHER" id="PTHR22683">
    <property type="entry name" value="SPORULATION PROTEIN RELATED"/>
    <property type="match status" value="1"/>
</dbReference>
<feature type="region of interest" description="Disordered" evidence="6">
    <location>
        <begin position="129"/>
        <end position="203"/>
    </location>
</feature>
<evidence type="ECO:0000256" key="1">
    <source>
        <dbReference type="ARBA" id="ARBA00004141"/>
    </source>
</evidence>
<dbReference type="AlphaFoldDB" id="A0A1G9DXP5"/>
<comment type="similarity">
    <text evidence="2">Belongs to the FtsK/SpoIIIE/SftA family.</text>
</comment>
<feature type="compositionally biased region" description="Basic and acidic residues" evidence="6">
    <location>
        <begin position="10"/>
        <end position="52"/>
    </location>
</feature>
<feature type="compositionally biased region" description="Basic and acidic residues" evidence="6">
    <location>
        <begin position="88"/>
        <end position="109"/>
    </location>
</feature>
<protein>
    <submittedName>
        <fullName evidence="9">DNA segregation ATPase FtsK/SpoIIIE, S-DNA-T family</fullName>
    </submittedName>
</protein>
<evidence type="ECO:0000256" key="6">
    <source>
        <dbReference type="SAM" id="MobiDB-lite"/>
    </source>
</evidence>
<keyword evidence="10" id="KW-1185">Reference proteome</keyword>
<dbReference type="InterPro" id="IPR027417">
    <property type="entry name" value="P-loop_NTPase"/>
</dbReference>
<sequence>MARSRKRREFKPVDAEEKLTEERFRFPLDLDDDIKNQPVEKPESHDAEGFVRRDRRRQPHQSTNLPDKNKSSFILKKAREIPSPVHGLKKDDVDKNNEPVPETPEHPDDTNYDDIQSVIIRDIVKERNRKKHRDNVKREAAVKRRKEEAESRNSQNLKSAIKPLTKNKKSLKEEKIPTHTMGTPVKLKASSEKRQGPTVSLPSMNMLGRMQAKNYAVEEKELSEAIVQAFNANGVPASINQYKSNGIIGTHELKLNRNFRISNISKLKAHILPYLPVEEMRVVAPIIGTSHIGVEIPLKEPMPIYFSTLFQKSSLKLRKNDYKFVLGKIVDDQIFSYELPKAGHLLVYSGNNDEAAHLIDNFIISMLMNHTAHDLKFKFVTSNDMYDDYKQLNYLFSEHDSIRSPNALDDILQEVNSRSNQFRRAHVRNISSFNKRVSHANKKSVIVIVIDDFSELIQSNNHEAVNAVVQILKKGKPLGIHLLIRHGDPAAKVGYELLQLLQTKVSFKDDRNQVIKGAEHLVEGNDMLIQIPTSNKPLRVNRGEIEKETKDKILAFIREQQP</sequence>
<dbReference type="Gene3D" id="3.30.980.40">
    <property type="match status" value="1"/>
</dbReference>
<feature type="domain" description="FtsK alpha" evidence="8">
    <location>
        <begin position="201"/>
        <end position="297"/>
    </location>
</feature>
<feature type="region of interest" description="Disordered" evidence="6">
    <location>
        <begin position="1"/>
        <end position="115"/>
    </location>
</feature>
<accession>A0A1G9DXP5</accession>
<proteinExistence type="inferred from homology"/>
<evidence type="ECO:0000313" key="9">
    <source>
        <dbReference type="EMBL" id="SDK68627.1"/>
    </source>
</evidence>
<dbReference type="OrthoDB" id="2385281at2"/>
<evidence type="ECO:0000259" key="7">
    <source>
        <dbReference type="Pfam" id="PF01580"/>
    </source>
</evidence>
<evidence type="ECO:0000313" key="10">
    <source>
        <dbReference type="Proteomes" id="UP000199008"/>
    </source>
</evidence>
<keyword evidence="4" id="KW-0067">ATP-binding</keyword>
<keyword evidence="5" id="KW-0238">DNA-binding</keyword>
<dbReference type="InterPro" id="IPR041027">
    <property type="entry name" value="FtsK_alpha"/>
</dbReference>
<name>A0A1G9DXP5_9BACL</name>
<dbReference type="Pfam" id="PF17854">
    <property type="entry name" value="FtsK_alpha"/>
    <property type="match status" value="1"/>
</dbReference>
<evidence type="ECO:0000256" key="5">
    <source>
        <dbReference type="ARBA" id="ARBA00023125"/>
    </source>
</evidence>
<dbReference type="GO" id="GO:0003677">
    <property type="term" value="F:DNA binding"/>
    <property type="evidence" value="ECO:0007669"/>
    <property type="project" value="UniProtKB-KW"/>
</dbReference>
<gene>
    <name evidence="9" type="ORF">SAMN05216216_10713</name>
</gene>
<dbReference type="InterPro" id="IPR002543">
    <property type="entry name" value="FtsK_dom"/>
</dbReference>
<evidence type="ECO:0000259" key="8">
    <source>
        <dbReference type="Pfam" id="PF17854"/>
    </source>
</evidence>